<evidence type="ECO:0000313" key="2">
    <source>
        <dbReference type="EnsemblPlants" id="Bo00842s030.1"/>
    </source>
</evidence>
<dbReference type="EnsemblPlants" id="Bo00842s030.1">
    <property type="protein sequence ID" value="Bo00842s030.1"/>
    <property type="gene ID" value="Bo00842s030"/>
</dbReference>
<feature type="domain" description="DUF1985" evidence="1">
    <location>
        <begin position="469"/>
        <end position="534"/>
    </location>
</feature>
<dbReference type="Gramene" id="Bo00842s030.1">
    <property type="protein sequence ID" value="Bo00842s030.1"/>
    <property type="gene ID" value="Bo00842s030"/>
</dbReference>
<sequence>MGSKLCVWVQMTDQDTVMILTGNWVREDDGKWVFDSLNEEGTEFVTLKAGLEYDKLVDLVKQSLAIASRNVKLKISYQYSSWMLIDDGDGSTPQFISENHEVEVFVQMRRKIEEVNLCVTISQCSDGVTTGNRKPHFANVTDQNVFGGSFGVPVSDIIPYRRNGIYIRENQPIVRLRSPTTSEANHWKGKAVVVEVENGSKADDYVVPESLCRHENTTEEGETSRPVKRRLFYTDGNAADSELDVGPTQRAAVNSPKLVHETLAVGGESSTGLTQWPRFQDALHQFLDDESSQNVLFSRDAPLVVDGVEKDGIEAALEAVPYEGDNLFVGQVFKSKMYPHAQHAACTVHLWRNIKSRFKSKRMASLMGASARAYTVAKFNKKFLDIQRVSQGCAGYLVDIAVKHPPGRPRKVRILSTGEDKVFFHIVSFHLTYAVGAGEKATKRPPVVVQYKASHVVGLYQLSSTLHISTSETLYTAATFTSKEDKIRLCYLAALSCGLLGVNCKSAIPQHLAEMVIDLETFEQHPWGYEAVTDLFLWFVA</sequence>
<organism evidence="2 3">
    <name type="scientific">Brassica oleracea var. oleracea</name>
    <dbReference type="NCBI Taxonomy" id="109376"/>
    <lineage>
        <taxon>Eukaryota</taxon>
        <taxon>Viridiplantae</taxon>
        <taxon>Streptophyta</taxon>
        <taxon>Embryophyta</taxon>
        <taxon>Tracheophyta</taxon>
        <taxon>Spermatophyta</taxon>
        <taxon>Magnoliopsida</taxon>
        <taxon>eudicotyledons</taxon>
        <taxon>Gunneridae</taxon>
        <taxon>Pentapetalae</taxon>
        <taxon>rosids</taxon>
        <taxon>malvids</taxon>
        <taxon>Brassicales</taxon>
        <taxon>Brassicaceae</taxon>
        <taxon>Brassiceae</taxon>
        <taxon>Brassica</taxon>
    </lineage>
</organism>
<reference evidence="2" key="2">
    <citation type="submission" date="2015-06" db="UniProtKB">
        <authorList>
            <consortium name="EnsemblPlants"/>
        </authorList>
    </citation>
    <scope>IDENTIFICATION</scope>
</reference>
<dbReference type="HOGENOM" id="CLU_037566_0_0_1"/>
<keyword evidence="3" id="KW-1185">Reference proteome</keyword>
<dbReference type="AlphaFoldDB" id="A0A0D2ZRH7"/>
<dbReference type="Proteomes" id="UP000032141">
    <property type="component" value="Unassembled WGS sequence"/>
</dbReference>
<dbReference type="Pfam" id="PF09331">
    <property type="entry name" value="DUF1985"/>
    <property type="match status" value="1"/>
</dbReference>
<evidence type="ECO:0000313" key="3">
    <source>
        <dbReference type="Proteomes" id="UP000032141"/>
    </source>
</evidence>
<proteinExistence type="predicted"/>
<name>A0A0D2ZRH7_BRAOL</name>
<dbReference type="OMA" id="NCKSAIP"/>
<dbReference type="InterPro" id="IPR015410">
    <property type="entry name" value="DUF1985"/>
</dbReference>
<reference evidence="2" key="1">
    <citation type="journal article" date="2014" name="Genome Biol.">
        <title>Transcriptome and methylome profiling reveals relics of genome dominance in the mesopolyploid Brassica oleracea.</title>
        <authorList>
            <person name="Parkin I.A."/>
            <person name="Koh C."/>
            <person name="Tang H."/>
            <person name="Robinson S.J."/>
            <person name="Kagale S."/>
            <person name="Clarke W.E."/>
            <person name="Town C.D."/>
            <person name="Nixon J."/>
            <person name="Krishnakumar V."/>
            <person name="Bidwell S.L."/>
            <person name="Denoeud F."/>
            <person name="Belcram H."/>
            <person name="Links M.G."/>
            <person name="Just J."/>
            <person name="Clarke C."/>
            <person name="Bender T."/>
            <person name="Huebert T."/>
            <person name="Mason A.S."/>
            <person name="Pires J.C."/>
            <person name="Barker G."/>
            <person name="Moore J."/>
            <person name="Walley P.G."/>
            <person name="Manoli S."/>
            <person name="Batley J."/>
            <person name="Edwards D."/>
            <person name="Nelson M.N."/>
            <person name="Wang X."/>
            <person name="Paterson A.H."/>
            <person name="King G."/>
            <person name="Bancroft I."/>
            <person name="Chalhoub B."/>
            <person name="Sharpe A.G."/>
        </authorList>
    </citation>
    <scope>NUCLEOTIDE SEQUENCE [LARGE SCALE GENOMIC DNA]</scope>
    <source>
        <strain evidence="2">cv. TO1000</strain>
    </source>
</reference>
<protein>
    <recommendedName>
        <fullName evidence="1">DUF1985 domain-containing protein</fullName>
    </recommendedName>
</protein>
<accession>A0A0D2ZRH7</accession>
<evidence type="ECO:0000259" key="1">
    <source>
        <dbReference type="Pfam" id="PF09331"/>
    </source>
</evidence>